<accession>A0A5K8A570</accession>
<dbReference type="SUPFAM" id="SSF46689">
    <property type="entry name" value="Homeodomain-like"/>
    <property type="match status" value="1"/>
</dbReference>
<feature type="domain" description="Winged helix-turn helix" evidence="2">
    <location>
        <begin position="105"/>
        <end position="144"/>
    </location>
</feature>
<gene>
    <name evidence="3" type="ORF">DSCOOX_08310</name>
</gene>
<dbReference type="RefSeq" id="WP_155309076.1">
    <property type="nucleotide sequence ID" value="NZ_AP021879.1"/>
</dbReference>
<evidence type="ECO:0000313" key="3">
    <source>
        <dbReference type="EMBL" id="BBO87651.1"/>
    </source>
</evidence>
<feature type="region of interest" description="Disordered" evidence="1">
    <location>
        <begin position="140"/>
        <end position="162"/>
    </location>
</feature>
<dbReference type="AlphaFoldDB" id="A0A5K8A570"/>
<dbReference type="Pfam" id="PF13592">
    <property type="entry name" value="HTH_33"/>
    <property type="match status" value="1"/>
</dbReference>
<organism evidence="3 4">
    <name type="scientific">Desulfosarcina ovata subsp. ovata</name>
    <dbReference type="NCBI Taxonomy" id="2752305"/>
    <lineage>
        <taxon>Bacteria</taxon>
        <taxon>Pseudomonadati</taxon>
        <taxon>Thermodesulfobacteriota</taxon>
        <taxon>Desulfobacteria</taxon>
        <taxon>Desulfobacterales</taxon>
        <taxon>Desulfosarcinaceae</taxon>
        <taxon>Desulfosarcina</taxon>
    </lineage>
</organism>
<evidence type="ECO:0000256" key="1">
    <source>
        <dbReference type="SAM" id="MobiDB-lite"/>
    </source>
</evidence>
<protein>
    <recommendedName>
        <fullName evidence="2">Winged helix-turn helix domain-containing protein</fullName>
    </recommendedName>
</protein>
<dbReference type="Pfam" id="PF13384">
    <property type="entry name" value="HTH_23"/>
    <property type="match status" value="1"/>
</dbReference>
<sequence length="162" mass="19019">MNLSEYQFDDDEIAKLHERRDNQPDVRLKVRFIALLMLAEGFELPVIASIIGKSPKTIENWHKQYTTKGIDSLNSFQYKPKQSYLRSEQIDQVVKWVKETNPGKTKEVREYIKKNFQVSYSNEAVRKIIKKRGLKVIRPRVVPGNPPSEEDQKKTNTVRHIH</sequence>
<proteinExistence type="predicted"/>
<name>A0A5K8A570_9BACT</name>
<dbReference type="InterPro" id="IPR009057">
    <property type="entry name" value="Homeodomain-like_sf"/>
</dbReference>
<dbReference type="InterPro" id="IPR025959">
    <property type="entry name" value="Winged_HTH_dom"/>
</dbReference>
<keyword evidence="4" id="KW-1185">Reference proteome</keyword>
<evidence type="ECO:0000259" key="2">
    <source>
        <dbReference type="Pfam" id="PF13592"/>
    </source>
</evidence>
<dbReference type="Proteomes" id="UP000422108">
    <property type="component" value="Chromosome"/>
</dbReference>
<evidence type="ECO:0000313" key="4">
    <source>
        <dbReference type="Proteomes" id="UP000422108"/>
    </source>
</evidence>
<reference evidence="3 4" key="1">
    <citation type="submission" date="2019-11" db="EMBL/GenBank/DDBJ databases">
        <title>Comparative genomics of hydrocarbon-degrading Desulfosarcina strains.</title>
        <authorList>
            <person name="Watanabe M."/>
            <person name="Kojima H."/>
            <person name="Fukui M."/>
        </authorList>
    </citation>
    <scope>NUCLEOTIDE SEQUENCE [LARGE SCALE GENOMIC DNA]</scope>
    <source>
        <strain evidence="4">oXyS1</strain>
    </source>
</reference>
<dbReference type="EMBL" id="AP021879">
    <property type="protein sequence ID" value="BBO87651.1"/>
    <property type="molecule type" value="Genomic_DNA"/>
</dbReference>